<evidence type="ECO:0000313" key="2">
    <source>
        <dbReference type="Proteomes" id="UP000094527"/>
    </source>
</evidence>
<gene>
    <name evidence="1" type="ORF">Ocin01_01921</name>
</gene>
<sequence length="66" mass="6983">MDFGLSAAQLSTQHASVVKVDSTISSVPERVSSYPHVLKIGSIKKLIKEPPKNPELVPNLSTGTPG</sequence>
<evidence type="ECO:0000313" key="1">
    <source>
        <dbReference type="EMBL" id="ODN04786.1"/>
    </source>
</evidence>
<dbReference type="Proteomes" id="UP000094527">
    <property type="component" value="Unassembled WGS sequence"/>
</dbReference>
<organism evidence="1 2">
    <name type="scientific">Orchesella cincta</name>
    <name type="common">Springtail</name>
    <name type="synonym">Podura cincta</name>
    <dbReference type="NCBI Taxonomy" id="48709"/>
    <lineage>
        <taxon>Eukaryota</taxon>
        <taxon>Metazoa</taxon>
        <taxon>Ecdysozoa</taxon>
        <taxon>Arthropoda</taxon>
        <taxon>Hexapoda</taxon>
        <taxon>Collembola</taxon>
        <taxon>Entomobryomorpha</taxon>
        <taxon>Entomobryoidea</taxon>
        <taxon>Orchesellidae</taxon>
        <taxon>Orchesellinae</taxon>
        <taxon>Orchesella</taxon>
    </lineage>
</organism>
<dbReference type="EMBL" id="LJIJ01000036">
    <property type="protein sequence ID" value="ODN04786.1"/>
    <property type="molecule type" value="Genomic_DNA"/>
</dbReference>
<keyword evidence="2" id="KW-1185">Reference proteome</keyword>
<dbReference type="AlphaFoldDB" id="A0A1D2NII9"/>
<protein>
    <submittedName>
        <fullName evidence="1">Uncharacterized protein</fullName>
    </submittedName>
</protein>
<comment type="caution">
    <text evidence="1">The sequence shown here is derived from an EMBL/GenBank/DDBJ whole genome shotgun (WGS) entry which is preliminary data.</text>
</comment>
<proteinExistence type="predicted"/>
<reference evidence="1 2" key="1">
    <citation type="journal article" date="2016" name="Genome Biol. Evol.">
        <title>Gene Family Evolution Reflects Adaptation to Soil Environmental Stressors in the Genome of the Collembolan Orchesella cincta.</title>
        <authorList>
            <person name="Faddeeva-Vakhrusheva A."/>
            <person name="Derks M.F."/>
            <person name="Anvar S.Y."/>
            <person name="Agamennone V."/>
            <person name="Suring W."/>
            <person name="Smit S."/>
            <person name="van Straalen N.M."/>
            <person name="Roelofs D."/>
        </authorList>
    </citation>
    <scope>NUCLEOTIDE SEQUENCE [LARGE SCALE GENOMIC DNA]</scope>
    <source>
        <tissue evidence="1">Mixed pool</tissue>
    </source>
</reference>
<accession>A0A1D2NII9</accession>
<name>A0A1D2NII9_ORCCI</name>